<organism evidence="1 2">
    <name type="scientific">Fusarium oxysporum f. sp. lycopersici (strain 4287 / CBS 123668 / FGSC 9935 / NRRL 34936)</name>
    <name type="common">Fusarium vascular wilt of tomato</name>
    <dbReference type="NCBI Taxonomy" id="426428"/>
    <lineage>
        <taxon>Eukaryota</taxon>
        <taxon>Fungi</taxon>
        <taxon>Dikarya</taxon>
        <taxon>Ascomycota</taxon>
        <taxon>Pezizomycotina</taxon>
        <taxon>Sordariomycetes</taxon>
        <taxon>Hypocreomycetidae</taxon>
        <taxon>Hypocreales</taxon>
        <taxon>Nectriaceae</taxon>
        <taxon>Fusarium</taxon>
        <taxon>Fusarium oxysporum species complex</taxon>
    </lineage>
</organism>
<reference evidence="1" key="1">
    <citation type="submission" date="2007-04" db="EMBL/GenBank/DDBJ databases">
        <authorList>
            <consortium name="The Broad Institute Genome Sequencing Platform"/>
            <person name="Birren B."/>
            <person name="Lander E."/>
            <person name="Galagan J."/>
            <person name="Nusbaum C."/>
            <person name="Devon K."/>
            <person name="Ma L.-J."/>
            <person name="Jaffe D."/>
            <person name="Butler J."/>
            <person name="Alvarez P."/>
            <person name="Gnerre S."/>
            <person name="Grabherr M."/>
            <person name="Kleber M."/>
            <person name="Mauceli E."/>
            <person name="Brockman W."/>
            <person name="MacCallum I.A."/>
            <person name="Young S."/>
            <person name="LaButti K."/>
            <person name="DeCaprio D."/>
            <person name="Crawford M."/>
            <person name="Koehrsen M."/>
            <person name="Engels R."/>
            <person name="Montgomery P."/>
            <person name="Pearson M."/>
            <person name="Howarth C."/>
            <person name="Larson L."/>
            <person name="White J."/>
            <person name="O'Leary S."/>
            <person name="Kodira C."/>
            <person name="Zeng Q."/>
            <person name="Yandava C."/>
            <person name="Alvarado L."/>
            <person name="Kistler C."/>
            <person name="Shim W.-B."/>
            <person name="Kang S."/>
            <person name="Woloshuk C."/>
        </authorList>
    </citation>
    <scope>NUCLEOTIDE SEQUENCE</scope>
    <source>
        <strain evidence="1">4287</strain>
    </source>
</reference>
<protein>
    <submittedName>
        <fullName evidence="1">Uncharacterized protein</fullName>
    </submittedName>
</protein>
<evidence type="ECO:0000313" key="1">
    <source>
        <dbReference type="EMBL" id="KNB11229.1"/>
    </source>
</evidence>
<dbReference type="RefSeq" id="XP_018249274.1">
    <property type="nucleotide sequence ID" value="XM_018390750.1"/>
</dbReference>
<proteinExistence type="predicted"/>
<dbReference type="EMBL" id="DS231709">
    <property type="protein sequence ID" value="KNB11229.1"/>
    <property type="molecule type" value="Genomic_DNA"/>
</dbReference>
<gene>
    <name evidence="1" type="ORF">FOXG_11211</name>
</gene>
<evidence type="ECO:0000313" key="2">
    <source>
        <dbReference type="Proteomes" id="UP000009097"/>
    </source>
</evidence>
<reference evidence="1" key="2">
    <citation type="journal article" date="2010" name="Nature">
        <title>Comparative genomics reveals mobile pathogenicity chromosomes in Fusarium.</title>
        <authorList>
            <person name="Ma L.J."/>
            <person name="van der Does H.C."/>
            <person name="Borkovich K.A."/>
            <person name="Coleman J.J."/>
            <person name="Daboussi M.J."/>
            <person name="Di Pietro A."/>
            <person name="Dufresne M."/>
            <person name="Freitag M."/>
            <person name="Grabherr M."/>
            <person name="Henrissat B."/>
            <person name="Houterman P.M."/>
            <person name="Kang S."/>
            <person name="Shim W.B."/>
            <person name="Woloshuk C."/>
            <person name="Xie X."/>
            <person name="Xu J.R."/>
            <person name="Antoniw J."/>
            <person name="Baker S.E."/>
            <person name="Bluhm B.H."/>
            <person name="Breakspear A."/>
            <person name="Brown D.W."/>
            <person name="Butchko R.A."/>
            <person name="Chapman S."/>
            <person name="Coulson R."/>
            <person name="Coutinho P.M."/>
            <person name="Danchin E.G."/>
            <person name="Diener A."/>
            <person name="Gale L.R."/>
            <person name="Gardiner D.M."/>
            <person name="Goff S."/>
            <person name="Hammond-Kosack K.E."/>
            <person name="Hilburn K."/>
            <person name="Hua-Van A."/>
            <person name="Jonkers W."/>
            <person name="Kazan K."/>
            <person name="Kodira C.D."/>
            <person name="Koehrsen M."/>
            <person name="Kumar L."/>
            <person name="Lee Y.H."/>
            <person name="Li L."/>
            <person name="Manners J.M."/>
            <person name="Miranda-Saavedra D."/>
            <person name="Mukherjee M."/>
            <person name="Park G."/>
            <person name="Park J."/>
            <person name="Park S.Y."/>
            <person name="Proctor R.H."/>
            <person name="Regev A."/>
            <person name="Ruiz-Roldan M.C."/>
            <person name="Sain D."/>
            <person name="Sakthikumar S."/>
            <person name="Sykes S."/>
            <person name="Schwartz D.C."/>
            <person name="Turgeon B.G."/>
            <person name="Wapinski I."/>
            <person name="Yoder O."/>
            <person name="Young S."/>
            <person name="Zeng Q."/>
            <person name="Zhou S."/>
            <person name="Galagan J."/>
            <person name="Cuomo C.A."/>
            <person name="Kistler H.C."/>
            <person name="Rep M."/>
        </authorList>
    </citation>
    <scope>NUCLEOTIDE SEQUENCE [LARGE SCALE GENOMIC DNA]</scope>
    <source>
        <strain evidence="1">4287</strain>
    </source>
</reference>
<dbReference type="PANTHER" id="PTHR42085:SF1">
    <property type="entry name" value="F-BOX DOMAIN-CONTAINING PROTEIN"/>
    <property type="match status" value="1"/>
</dbReference>
<dbReference type="OrthoDB" id="5413827at2759"/>
<dbReference type="AlphaFoldDB" id="A0A0J9VJ17"/>
<dbReference type="KEGG" id="fox:FOXG_11211"/>
<dbReference type="PANTHER" id="PTHR42085">
    <property type="entry name" value="F-BOX DOMAIN-CONTAINING PROTEIN"/>
    <property type="match status" value="1"/>
</dbReference>
<dbReference type="GeneID" id="28952624"/>
<dbReference type="InterPro" id="IPR038883">
    <property type="entry name" value="AN11006-like"/>
</dbReference>
<name>A0A0J9VJ17_FUSO4</name>
<dbReference type="VEuPathDB" id="FungiDB:FOXG_11211"/>
<sequence length="348" mass="39237">MMASYQLCCHGAGMPPDTYTHISEASQPHMEIVPINEAIPRSMPRFATEKADNKLTFLSLPLEIRLHIYHWLHLMCPVRHAQLAPWYPTPVHCQYILQTVDTDTSSKEDKANRDEQNDLGLLSPYRPLSGLPTSLLRTNRQIYSEARLLPFTQNEFVFVNWFASGLWAARAFTRALAPWQRGSLRYVRLEVLARDVVVGGAGREEWRALCTEWASGVRGLRMKMVLGASTSVVTGPAFGGGVGRRAEAARRWVGEGLALMERLERVEMEVVAREMSDLDKLEWCETLQAELREAGLGRIVVVCTEKVQEKMEWIKSDVGWRNPETEVGAVTTALADNMIAERSTRARA</sequence>
<accession>A0A0J9VJ17</accession>
<dbReference type="Proteomes" id="UP000009097">
    <property type="component" value="Unassembled WGS sequence"/>
</dbReference>